<proteinExistence type="predicted"/>
<dbReference type="Pfam" id="PF01370">
    <property type="entry name" value="Epimerase"/>
    <property type="match status" value="1"/>
</dbReference>
<comment type="caution">
    <text evidence="2">The sequence shown here is derived from an EMBL/GenBank/DDBJ whole genome shotgun (WGS) entry which is preliminary data.</text>
</comment>
<dbReference type="Gene3D" id="3.40.50.720">
    <property type="entry name" value="NAD(P)-binding Rossmann-like Domain"/>
    <property type="match status" value="1"/>
</dbReference>
<dbReference type="EMBL" id="LJIG01009608">
    <property type="protein sequence ID" value="KRT82739.1"/>
    <property type="molecule type" value="Genomic_DNA"/>
</dbReference>
<dbReference type="Proteomes" id="UP000051574">
    <property type="component" value="Unassembled WGS sequence"/>
</dbReference>
<dbReference type="InterPro" id="IPR050177">
    <property type="entry name" value="Lipid_A_modif_metabolic_enz"/>
</dbReference>
<accession>A0A0T6B5Y6</accession>
<dbReference type="PANTHER" id="PTHR43245">
    <property type="entry name" value="BIFUNCTIONAL POLYMYXIN RESISTANCE PROTEIN ARNA"/>
    <property type="match status" value="1"/>
</dbReference>
<sequence length="229" mass="25317">MALPKVLVLGGCGFVGRNLVANLVSNKLVSLVRVVDKVPPQVAWLDEYHKEIFDSPLVEFKSANLINPDSCNLAFATDGANWDFVINCAGETKMGQTDPVYKEGIFKLSINCAKEAAALKVMHYVELSSGQIASSEKTPHVENGPVNPWSFVGKWKLEVEKELAKIENLNYTIIRPALIYGLGDKAGMTTRLIIGAVYKQLGETMKLLWNANLPLNTVYVDDVCRAIWY</sequence>
<protein>
    <submittedName>
        <fullName evidence="2">Epimerase</fullName>
    </submittedName>
</protein>
<feature type="domain" description="NAD-dependent epimerase/dehydratase" evidence="1">
    <location>
        <begin position="6"/>
        <end position="229"/>
    </location>
</feature>
<evidence type="ECO:0000313" key="3">
    <source>
        <dbReference type="Proteomes" id="UP000051574"/>
    </source>
</evidence>
<dbReference type="InterPro" id="IPR001509">
    <property type="entry name" value="Epimerase_deHydtase"/>
</dbReference>
<dbReference type="AlphaFoldDB" id="A0A0T6B5Y6"/>
<evidence type="ECO:0000313" key="2">
    <source>
        <dbReference type="EMBL" id="KRT82739.1"/>
    </source>
</evidence>
<dbReference type="SUPFAM" id="SSF51735">
    <property type="entry name" value="NAD(P)-binding Rossmann-fold domains"/>
    <property type="match status" value="1"/>
</dbReference>
<dbReference type="OrthoDB" id="16464at2759"/>
<name>A0A0T6B5Y6_9SCAR</name>
<dbReference type="PANTHER" id="PTHR43245:SF11">
    <property type="entry name" value="LD23561P"/>
    <property type="match status" value="1"/>
</dbReference>
<keyword evidence="3" id="KW-1185">Reference proteome</keyword>
<reference evidence="2 3" key="1">
    <citation type="submission" date="2015-09" db="EMBL/GenBank/DDBJ databases">
        <title>Draft genome of the scarab beetle Oryctes borbonicus.</title>
        <authorList>
            <person name="Meyer J.M."/>
            <person name="Markov G.V."/>
            <person name="Baskaran P."/>
            <person name="Herrmann M."/>
            <person name="Sommer R.J."/>
            <person name="Roedelsperger C."/>
        </authorList>
    </citation>
    <scope>NUCLEOTIDE SEQUENCE [LARGE SCALE GENOMIC DNA]</scope>
    <source>
        <strain evidence="2">OB123</strain>
        <tissue evidence="2">Whole animal</tissue>
    </source>
</reference>
<dbReference type="InterPro" id="IPR036291">
    <property type="entry name" value="NAD(P)-bd_dom_sf"/>
</dbReference>
<organism evidence="2 3">
    <name type="scientific">Oryctes borbonicus</name>
    <dbReference type="NCBI Taxonomy" id="1629725"/>
    <lineage>
        <taxon>Eukaryota</taxon>
        <taxon>Metazoa</taxon>
        <taxon>Ecdysozoa</taxon>
        <taxon>Arthropoda</taxon>
        <taxon>Hexapoda</taxon>
        <taxon>Insecta</taxon>
        <taxon>Pterygota</taxon>
        <taxon>Neoptera</taxon>
        <taxon>Endopterygota</taxon>
        <taxon>Coleoptera</taxon>
        <taxon>Polyphaga</taxon>
        <taxon>Scarabaeiformia</taxon>
        <taxon>Scarabaeidae</taxon>
        <taxon>Dynastinae</taxon>
        <taxon>Oryctes</taxon>
    </lineage>
</organism>
<feature type="non-terminal residue" evidence="2">
    <location>
        <position position="229"/>
    </location>
</feature>
<evidence type="ECO:0000259" key="1">
    <source>
        <dbReference type="Pfam" id="PF01370"/>
    </source>
</evidence>
<gene>
    <name evidence="2" type="ORF">AMK59_4038</name>
</gene>